<feature type="compositionally biased region" description="Basic and acidic residues" evidence="1">
    <location>
        <begin position="126"/>
        <end position="135"/>
    </location>
</feature>
<dbReference type="Proteomes" id="UP000014760">
    <property type="component" value="Unassembled WGS sequence"/>
</dbReference>
<reference evidence="4" key="1">
    <citation type="submission" date="2012-12" db="EMBL/GenBank/DDBJ databases">
        <authorList>
            <person name="Hellsten U."/>
            <person name="Grimwood J."/>
            <person name="Chapman J.A."/>
            <person name="Shapiro H."/>
            <person name="Aerts A."/>
            <person name="Otillar R.P."/>
            <person name="Terry A.Y."/>
            <person name="Boore J.L."/>
            <person name="Simakov O."/>
            <person name="Marletaz F."/>
            <person name="Cho S.-J."/>
            <person name="Edsinger-Gonzales E."/>
            <person name="Havlak P."/>
            <person name="Kuo D.-H."/>
            <person name="Larsson T."/>
            <person name="Lv J."/>
            <person name="Arendt D."/>
            <person name="Savage R."/>
            <person name="Osoegawa K."/>
            <person name="de Jong P."/>
            <person name="Lindberg D.R."/>
            <person name="Seaver E.C."/>
            <person name="Weisblat D.A."/>
            <person name="Putnam N.H."/>
            <person name="Grigoriev I.V."/>
            <person name="Rokhsar D.S."/>
        </authorList>
    </citation>
    <scope>NUCLEOTIDE SEQUENCE</scope>
    <source>
        <strain evidence="4">I ESC-2004</strain>
    </source>
</reference>
<evidence type="ECO:0000313" key="2">
    <source>
        <dbReference type="EMBL" id="ELU16411.1"/>
    </source>
</evidence>
<gene>
    <name evidence="2" type="ORF">CAPTEDRAFT_213631</name>
</gene>
<sequence length="142" mass="16318">MNWLKSGGGVNIDWCKSAHLSPVEADEGQDMTRDTLKERRGKMNSREKRWFIANTLVDSTEVVWVQYAYTSRGKKQVRCLGGLGENSIGVKDRTDTLFTGKTGVIEFQMEITLHQYNHPPLRSSIRHREDSESFRQHNFGTE</sequence>
<evidence type="ECO:0000256" key="1">
    <source>
        <dbReference type="SAM" id="MobiDB-lite"/>
    </source>
</evidence>
<evidence type="ECO:0000313" key="3">
    <source>
        <dbReference type="EnsemblMetazoa" id="CapteP213631"/>
    </source>
</evidence>
<name>R7VJ91_CAPTE</name>
<proteinExistence type="predicted"/>
<dbReference type="HOGENOM" id="CLU_1817587_0_0_1"/>
<dbReference type="EMBL" id="KB293180">
    <property type="protein sequence ID" value="ELU16411.1"/>
    <property type="molecule type" value="Genomic_DNA"/>
</dbReference>
<keyword evidence="4" id="KW-1185">Reference proteome</keyword>
<organism evidence="2">
    <name type="scientific">Capitella teleta</name>
    <name type="common">Polychaete worm</name>
    <dbReference type="NCBI Taxonomy" id="283909"/>
    <lineage>
        <taxon>Eukaryota</taxon>
        <taxon>Metazoa</taxon>
        <taxon>Spiralia</taxon>
        <taxon>Lophotrochozoa</taxon>
        <taxon>Annelida</taxon>
        <taxon>Polychaeta</taxon>
        <taxon>Sedentaria</taxon>
        <taxon>Scolecida</taxon>
        <taxon>Capitellidae</taxon>
        <taxon>Capitella</taxon>
    </lineage>
</organism>
<evidence type="ECO:0000313" key="4">
    <source>
        <dbReference type="Proteomes" id="UP000014760"/>
    </source>
</evidence>
<dbReference type="EnsemblMetazoa" id="CapteT213631">
    <property type="protein sequence ID" value="CapteP213631"/>
    <property type="gene ID" value="CapteG213631"/>
</dbReference>
<feature type="region of interest" description="Disordered" evidence="1">
    <location>
        <begin position="122"/>
        <end position="142"/>
    </location>
</feature>
<protein>
    <submittedName>
        <fullName evidence="2 3">Uncharacterized protein</fullName>
    </submittedName>
</protein>
<reference evidence="2 4" key="2">
    <citation type="journal article" date="2013" name="Nature">
        <title>Insights into bilaterian evolution from three spiralian genomes.</title>
        <authorList>
            <person name="Simakov O."/>
            <person name="Marletaz F."/>
            <person name="Cho S.J."/>
            <person name="Edsinger-Gonzales E."/>
            <person name="Havlak P."/>
            <person name="Hellsten U."/>
            <person name="Kuo D.H."/>
            <person name="Larsson T."/>
            <person name="Lv J."/>
            <person name="Arendt D."/>
            <person name="Savage R."/>
            <person name="Osoegawa K."/>
            <person name="de Jong P."/>
            <person name="Grimwood J."/>
            <person name="Chapman J.A."/>
            <person name="Shapiro H."/>
            <person name="Aerts A."/>
            <person name="Otillar R.P."/>
            <person name="Terry A.Y."/>
            <person name="Boore J.L."/>
            <person name="Grigoriev I.V."/>
            <person name="Lindberg D.R."/>
            <person name="Seaver E.C."/>
            <person name="Weisblat D.A."/>
            <person name="Putnam N.H."/>
            <person name="Rokhsar D.S."/>
        </authorList>
    </citation>
    <scope>NUCLEOTIDE SEQUENCE</scope>
    <source>
        <strain evidence="2 4">I ESC-2004</strain>
    </source>
</reference>
<reference evidence="3" key="3">
    <citation type="submission" date="2015-06" db="UniProtKB">
        <authorList>
            <consortium name="EnsemblMetazoa"/>
        </authorList>
    </citation>
    <scope>IDENTIFICATION</scope>
</reference>
<dbReference type="EMBL" id="AMQN01000615">
    <property type="status" value="NOT_ANNOTATED_CDS"/>
    <property type="molecule type" value="Genomic_DNA"/>
</dbReference>
<dbReference type="AlphaFoldDB" id="R7VJ91"/>
<accession>R7VJ91</accession>